<proteinExistence type="inferred from homology"/>
<evidence type="ECO:0000256" key="1">
    <source>
        <dbReference type="ARBA" id="ARBA00004370"/>
    </source>
</evidence>
<dbReference type="InterPro" id="IPR051692">
    <property type="entry name" value="OMP-like"/>
</dbReference>
<dbReference type="PANTHER" id="PTHR34001:SF3">
    <property type="entry name" value="BLL7405 PROTEIN"/>
    <property type="match status" value="1"/>
</dbReference>
<keyword evidence="2" id="KW-0732">Signal</keyword>
<dbReference type="EMBL" id="CP060036">
    <property type="protein sequence ID" value="QOT74272.1"/>
    <property type="molecule type" value="Genomic_DNA"/>
</dbReference>
<evidence type="ECO:0000256" key="2">
    <source>
        <dbReference type="ARBA" id="ARBA00022729"/>
    </source>
</evidence>
<evidence type="ECO:0000256" key="3">
    <source>
        <dbReference type="ARBA" id="ARBA00023136"/>
    </source>
</evidence>
<gene>
    <name evidence="6" type="ORF">H5V43_20895</name>
</gene>
<evidence type="ECO:0000313" key="6">
    <source>
        <dbReference type="EMBL" id="QOT74272.1"/>
    </source>
</evidence>
<evidence type="ECO:0000256" key="4">
    <source>
        <dbReference type="ARBA" id="ARBA00038306"/>
    </source>
</evidence>
<dbReference type="Gene3D" id="2.40.160.20">
    <property type="match status" value="1"/>
</dbReference>
<comment type="subcellular location">
    <subcellularLocation>
        <location evidence="1">Membrane</location>
    </subcellularLocation>
</comment>
<evidence type="ECO:0000259" key="5">
    <source>
        <dbReference type="Pfam" id="PF13505"/>
    </source>
</evidence>
<sequence length="189" mass="19959">MAAVAASFASPAFAQDAVRSNFSGPYVGAVVGADHADLGADAHDTGLLYGGVIGYDINLRGAVFGIEGEYADSDTKDSSTDVFVAGDRVSARTGRDLYAGIRIGGQVAENVMLYAKGGYTNARAKGSYQNGATIQTASGNLQGYRLGAGVETNVMGFLARLEYRYSSYERVFDVKPERHQAALVVGYRF</sequence>
<dbReference type="PANTHER" id="PTHR34001">
    <property type="entry name" value="BLL7405 PROTEIN"/>
    <property type="match status" value="1"/>
</dbReference>
<evidence type="ECO:0000313" key="7">
    <source>
        <dbReference type="Proteomes" id="UP000593663"/>
    </source>
</evidence>
<protein>
    <submittedName>
        <fullName evidence="6">Porin family protein</fullName>
    </submittedName>
</protein>
<name>A0A4Q4IUZ2_SPHSA</name>
<dbReference type="AlphaFoldDB" id="A0A4Q4IUZ2"/>
<accession>A0A4Q4IUZ2</accession>
<keyword evidence="3" id="KW-0472">Membrane</keyword>
<reference evidence="7" key="1">
    <citation type="submission" date="2020-08" db="EMBL/GenBank/DDBJ databases">
        <title>Complete genome sequence of Sphingobium barthaii strain KK22, a high-molecular-weight polycyclic aromatic hydrocarbon-degrading soil bacterium.</title>
        <authorList>
            <person name="Mori J.F."/>
            <person name="Kanaly R.A."/>
        </authorList>
    </citation>
    <scope>NUCLEOTIDE SEQUENCE [LARGE SCALE GENOMIC DNA]</scope>
    <source>
        <strain evidence="7">KK22</strain>
    </source>
</reference>
<dbReference type="SUPFAM" id="SSF56925">
    <property type="entry name" value="OMPA-like"/>
    <property type="match status" value="1"/>
</dbReference>
<dbReference type="KEGG" id="sbar:H5V43_20895"/>
<comment type="similarity">
    <text evidence="4">Belongs to the Omp25/RopB family.</text>
</comment>
<feature type="domain" description="Outer membrane protein beta-barrel" evidence="5">
    <location>
        <begin position="2"/>
        <end position="189"/>
    </location>
</feature>
<dbReference type="InterPro" id="IPR011250">
    <property type="entry name" value="OMP/PagP_B-barrel"/>
</dbReference>
<dbReference type="GO" id="GO:0016020">
    <property type="term" value="C:membrane"/>
    <property type="evidence" value="ECO:0007669"/>
    <property type="project" value="UniProtKB-SubCell"/>
</dbReference>
<organism evidence="6 7">
    <name type="scientific">Sphingobium fuliginis (strain ATCC 27551)</name>
    <dbReference type="NCBI Taxonomy" id="336203"/>
    <lineage>
        <taxon>Bacteria</taxon>
        <taxon>Pseudomonadati</taxon>
        <taxon>Pseudomonadota</taxon>
        <taxon>Alphaproteobacteria</taxon>
        <taxon>Sphingomonadales</taxon>
        <taxon>Sphingomonadaceae</taxon>
        <taxon>Sphingobium</taxon>
    </lineage>
</organism>
<dbReference type="InterPro" id="IPR027385">
    <property type="entry name" value="Beta-barrel_OMP"/>
</dbReference>
<dbReference type="Proteomes" id="UP000593663">
    <property type="component" value="Chromosome 2"/>
</dbReference>
<dbReference type="Pfam" id="PF13505">
    <property type="entry name" value="OMP_b-brl"/>
    <property type="match status" value="1"/>
</dbReference>